<dbReference type="PANTHER" id="PTHR37417:SF2">
    <property type="entry name" value="67 KDA MYOSIN-CROSS-REACTIVE ANTIGEN FAMILY PROTEIN (AFU_ORTHOLOGUE AFUA_5G09970)"/>
    <property type="match status" value="1"/>
</dbReference>
<evidence type="ECO:0000313" key="2">
    <source>
        <dbReference type="EMBL" id="OWP62256.1"/>
    </source>
</evidence>
<dbReference type="RefSeq" id="WP_088465319.1">
    <property type="nucleotide sequence ID" value="NZ_NIRR01000029.1"/>
</dbReference>
<dbReference type="PANTHER" id="PTHR37417">
    <property type="entry name" value="67 KDA MYOSIN-CROSS-REACTIVE ANTIGEN FAMILY PROTEIN (AFU_ORTHOLOGUE AFUA_5G09970)"/>
    <property type="match status" value="1"/>
</dbReference>
<dbReference type="NCBIfam" id="NF010584">
    <property type="entry name" value="PRK13977.1"/>
    <property type="match status" value="1"/>
</dbReference>
<protein>
    <submittedName>
        <fullName evidence="2">Oleate hydratase</fullName>
    </submittedName>
</protein>
<dbReference type="Proteomes" id="UP000197277">
    <property type="component" value="Unassembled WGS sequence"/>
</dbReference>
<keyword evidence="1" id="KW-0812">Transmembrane</keyword>
<accession>A0A246FI98</accession>
<dbReference type="GO" id="GO:0050151">
    <property type="term" value="F:oleate hydratase activity"/>
    <property type="evidence" value="ECO:0007669"/>
    <property type="project" value="InterPro"/>
</dbReference>
<dbReference type="InterPro" id="IPR036188">
    <property type="entry name" value="FAD/NAD-bd_sf"/>
</dbReference>
<comment type="caution">
    <text evidence="2">The sequence shown here is derived from an EMBL/GenBank/DDBJ whole genome shotgun (WGS) entry which is preliminary data.</text>
</comment>
<gene>
    <name evidence="2" type="ORF">CDA63_15245</name>
</gene>
<dbReference type="Gene3D" id="3.50.50.60">
    <property type="entry name" value="FAD/NAD(P)-binding domain"/>
    <property type="match status" value="3"/>
</dbReference>
<dbReference type="GO" id="GO:0071949">
    <property type="term" value="F:FAD binding"/>
    <property type="evidence" value="ECO:0007669"/>
    <property type="project" value="InterPro"/>
</dbReference>
<sequence>MATPALLPAVHAYLVGGGIASFAAAVFLIRDGGVSGRNIHIFEQAALVGGSLDAAGRAEQGYVLRGGRMMNATYFCTYDLLASIPSLEHPGQSAYDDIVAFDQRMTTSARARLVNGRGEVMDVTSLGLSAAGQLALHELMAALEPDLGARRVDDWFAPDFFTTTFWLLWSTMFSFQRWHSLAEFRRYLLRFLHELPNLGTLAGAERTPYNQFDSVVLPIMTWLREQGVAFRLGCQVTDLDFAPGADGKTVVAMQYQQGQQQQLQAVQPHDIVLMTNGSMAANSVLGSMTTAPTPRPDADDRAWALWKTLARKYPDFGRPEVFANRPAEATWESFTVTSKGSQFFDLMAKFSGNQAGTGALVSLVDSSWLLSVALPHQPHFLNQPADVTVFWGNALFPDRVGDFVPKKMRDCTGAEILTELLHHLHFGAELPALLAAANCIPCLLPAISSPLLTRAPGDRPAVVPAGSTNFGFLGQFTEIPDDVAFTIEYSVRSAQLAVYTLLQLDRQPPAVYQGQHDAQVLANAQRAIRQPGRSASSQLAACPR</sequence>
<evidence type="ECO:0000256" key="1">
    <source>
        <dbReference type="SAM" id="Phobius"/>
    </source>
</evidence>
<dbReference type="GO" id="GO:0006631">
    <property type="term" value="P:fatty acid metabolic process"/>
    <property type="evidence" value="ECO:0007669"/>
    <property type="project" value="InterPro"/>
</dbReference>
<reference evidence="2 3" key="1">
    <citation type="submission" date="2017-06" db="EMBL/GenBank/DDBJ databases">
        <title>Hymenobacter amundsenii sp. nov. isolated from regoliths in Antarctica.</title>
        <authorList>
            <person name="Sedlacek I."/>
            <person name="Kralova S."/>
            <person name="Pantucek R."/>
            <person name="Svec P."/>
            <person name="Holochova P."/>
            <person name="Stankova E."/>
            <person name="Vrbovska V."/>
            <person name="Busse H.-J."/>
        </authorList>
    </citation>
    <scope>NUCLEOTIDE SEQUENCE [LARGE SCALE GENOMIC DNA]</scope>
    <source>
        <strain evidence="2 3">CCM 8682</strain>
    </source>
</reference>
<dbReference type="Pfam" id="PF06100">
    <property type="entry name" value="MCRA"/>
    <property type="match status" value="1"/>
</dbReference>
<dbReference type="OrthoDB" id="4540221at2"/>
<keyword evidence="1" id="KW-0472">Membrane</keyword>
<dbReference type="EMBL" id="NIRR01000029">
    <property type="protein sequence ID" value="OWP62256.1"/>
    <property type="molecule type" value="Genomic_DNA"/>
</dbReference>
<organism evidence="2 3">
    <name type="scientific">Hymenobacter amundsenii</name>
    <dbReference type="NCBI Taxonomy" id="2006685"/>
    <lineage>
        <taxon>Bacteria</taxon>
        <taxon>Pseudomonadati</taxon>
        <taxon>Bacteroidota</taxon>
        <taxon>Cytophagia</taxon>
        <taxon>Cytophagales</taxon>
        <taxon>Hymenobacteraceae</taxon>
        <taxon>Hymenobacter</taxon>
    </lineage>
</organism>
<feature type="transmembrane region" description="Helical" evidence="1">
    <location>
        <begin position="6"/>
        <end position="29"/>
    </location>
</feature>
<name>A0A246FI98_9BACT</name>
<dbReference type="AlphaFoldDB" id="A0A246FI98"/>
<dbReference type="InterPro" id="IPR010354">
    <property type="entry name" value="Oleate_hydratase"/>
</dbReference>
<keyword evidence="1" id="KW-1133">Transmembrane helix</keyword>
<keyword evidence="3" id="KW-1185">Reference proteome</keyword>
<dbReference type="SUPFAM" id="SSF51905">
    <property type="entry name" value="FAD/NAD(P)-binding domain"/>
    <property type="match status" value="1"/>
</dbReference>
<evidence type="ECO:0000313" key="3">
    <source>
        <dbReference type="Proteomes" id="UP000197277"/>
    </source>
</evidence>
<proteinExistence type="predicted"/>